<accession>A0A1I7UXB0</accession>
<dbReference type="AlphaFoldDB" id="A0A1I7UXB0"/>
<dbReference type="STRING" id="1561998.A0A1I7UXB0"/>
<dbReference type="Proteomes" id="UP000095282">
    <property type="component" value="Unplaced"/>
</dbReference>
<evidence type="ECO:0000313" key="2">
    <source>
        <dbReference type="WBParaSite" id="Csp11.Scaffold630.g20266.t1"/>
    </source>
</evidence>
<dbReference type="WBParaSite" id="Csp11.Scaffold630.g20266.t1">
    <property type="protein sequence ID" value="Csp11.Scaffold630.g20266.t1"/>
    <property type="gene ID" value="Csp11.Scaffold630.g20266"/>
</dbReference>
<keyword evidence="1" id="KW-1185">Reference proteome</keyword>
<dbReference type="eggNOG" id="ENOG502TJ9P">
    <property type="taxonomic scope" value="Eukaryota"/>
</dbReference>
<name>A0A1I7UXB0_9PELO</name>
<proteinExistence type="predicted"/>
<organism evidence="1 2">
    <name type="scientific">Caenorhabditis tropicalis</name>
    <dbReference type="NCBI Taxonomy" id="1561998"/>
    <lineage>
        <taxon>Eukaryota</taxon>
        <taxon>Metazoa</taxon>
        <taxon>Ecdysozoa</taxon>
        <taxon>Nematoda</taxon>
        <taxon>Chromadorea</taxon>
        <taxon>Rhabditida</taxon>
        <taxon>Rhabditina</taxon>
        <taxon>Rhabditomorpha</taxon>
        <taxon>Rhabditoidea</taxon>
        <taxon>Rhabditidae</taxon>
        <taxon>Peloderinae</taxon>
        <taxon>Caenorhabditis</taxon>
    </lineage>
</organism>
<protein>
    <submittedName>
        <fullName evidence="2">SAM domain-containing protein</fullName>
    </submittedName>
</protein>
<sequence length="277" mass="33434">MWFPDVKEEDIPEIVQKASEDRTMEFFLMSVVRFGTLIDRFPNERRQNKKTRESIIEFILKTLEIPNQEEKILKMELYRDELYEVIKRMTKMYPDIVCDEMYDDYGNLTGRKRAPQIMDPINRRGRHLPDGIFMGYEEEEGSDQDEDEQEVEQEEEEDEHITLCEQLQFPLAFGKVERRLPESEKLHLPFEDHSNFREWDALDILKWVKMFITAPDHLKILETKRYSGKKLVSIMYPEERWSEEGIPFGLFIHLKSNMNRVINHHFGFTYREDYLSY</sequence>
<evidence type="ECO:0000313" key="1">
    <source>
        <dbReference type="Proteomes" id="UP000095282"/>
    </source>
</evidence>
<reference evidence="2" key="1">
    <citation type="submission" date="2016-11" db="UniProtKB">
        <authorList>
            <consortium name="WormBaseParasite"/>
        </authorList>
    </citation>
    <scope>IDENTIFICATION</scope>
</reference>